<keyword evidence="3" id="KW-1185">Reference proteome</keyword>
<gene>
    <name evidence="2" type="ORF">J3D65DRAFT_301461</name>
</gene>
<feature type="region of interest" description="Disordered" evidence="1">
    <location>
        <begin position="37"/>
        <end position="110"/>
    </location>
</feature>
<dbReference type="Proteomes" id="UP001360953">
    <property type="component" value="Unassembled WGS sequence"/>
</dbReference>
<evidence type="ECO:0000256" key="1">
    <source>
        <dbReference type="SAM" id="MobiDB-lite"/>
    </source>
</evidence>
<protein>
    <submittedName>
        <fullName evidence="2">Uncharacterized protein</fullName>
    </submittedName>
</protein>
<feature type="compositionally biased region" description="Basic and acidic residues" evidence="1">
    <location>
        <begin position="163"/>
        <end position="176"/>
    </location>
</feature>
<feature type="compositionally biased region" description="Basic and acidic residues" evidence="1">
    <location>
        <begin position="92"/>
        <end position="105"/>
    </location>
</feature>
<comment type="caution">
    <text evidence="2">The sequence shown here is derived from an EMBL/GenBank/DDBJ whole genome shotgun (WGS) entry which is preliminary data.</text>
</comment>
<feature type="compositionally biased region" description="Polar residues" evidence="1">
    <location>
        <begin position="148"/>
        <end position="159"/>
    </location>
</feature>
<feature type="compositionally biased region" description="Basic residues" evidence="1">
    <location>
        <begin position="177"/>
        <end position="186"/>
    </location>
</feature>
<evidence type="ECO:0000313" key="3">
    <source>
        <dbReference type="Proteomes" id="UP001360953"/>
    </source>
</evidence>
<evidence type="ECO:0000313" key="2">
    <source>
        <dbReference type="EMBL" id="KAK7539884.1"/>
    </source>
</evidence>
<feature type="region of interest" description="Disordered" evidence="1">
    <location>
        <begin position="143"/>
        <end position="192"/>
    </location>
</feature>
<feature type="compositionally biased region" description="Low complexity" evidence="1">
    <location>
        <begin position="44"/>
        <end position="53"/>
    </location>
</feature>
<dbReference type="GeneID" id="92028105"/>
<name>A0ABR1LZ25_9PEZI</name>
<dbReference type="RefSeq" id="XP_066657155.1">
    <property type="nucleotide sequence ID" value="XM_066795199.1"/>
</dbReference>
<sequence>MPGCRDTYLPYVGAHVGVPGLAPSTCSPKYNPYERCLVDPRPRPATSTSTSTRLSERMDGWDGNHGMGWDSSVPGVDHARKPAGKGLGQTRASEHREPHTADRTTKKSWSGTSWVDKWLGGWLVGTIEPAASVGAVCWWEPRKKASRQAPSERTATTAAAPSREGREGWMDGGKTDGRRRRKRATRKRGEEMEPRMRALEFFSFWEPERNPKLKRGREVGGGRHGVPV</sequence>
<reference evidence="2 3" key="1">
    <citation type="submission" date="2024-04" db="EMBL/GenBank/DDBJ databases">
        <title>Phyllosticta paracitricarpa is synonymous to the EU quarantine fungus P. citricarpa based on phylogenomic analyses.</title>
        <authorList>
            <consortium name="Lawrence Berkeley National Laboratory"/>
            <person name="Van ingen-buijs V.A."/>
            <person name="Van westerhoven A.C."/>
            <person name="Haridas S."/>
            <person name="Skiadas P."/>
            <person name="Martin F."/>
            <person name="Groenewald J.Z."/>
            <person name="Crous P.W."/>
            <person name="Seidl M.F."/>
        </authorList>
    </citation>
    <scope>NUCLEOTIDE SEQUENCE [LARGE SCALE GENOMIC DNA]</scope>
    <source>
        <strain evidence="2 3">CPC 17464</strain>
    </source>
</reference>
<organism evidence="2 3">
    <name type="scientific">Phyllosticta citribraziliensis</name>
    <dbReference type="NCBI Taxonomy" id="989973"/>
    <lineage>
        <taxon>Eukaryota</taxon>
        <taxon>Fungi</taxon>
        <taxon>Dikarya</taxon>
        <taxon>Ascomycota</taxon>
        <taxon>Pezizomycotina</taxon>
        <taxon>Dothideomycetes</taxon>
        <taxon>Dothideomycetes incertae sedis</taxon>
        <taxon>Botryosphaeriales</taxon>
        <taxon>Phyllostictaceae</taxon>
        <taxon>Phyllosticta</taxon>
    </lineage>
</organism>
<accession>A0ABR1LZ25</accession>
<proteinExistence type="predicted"/>
<dbReference type="EMBL" id="JBBPEH010000004">
    <property type="protein sequence ID" value="KAK7539884.1"/>
    <property type="molecule type" value="Genomic_DNA"/>
</dbReference>